<dbReference type="SMART" id="SM00575">
    <property type="entry name" value="ZnF_PMZ"/>
    <property type="match status" value="1"/>
</dbReference>
<dbReference type="OrthoDB" id="1050893at2759"/>
<evidence type="ECO:0000256" key="4">
    <source>
        <dbReference type="PROSITE-ProRule" id="PRU00325"/>
    </source>
</evidence>
<dbReference type="Proteomes" id="UP000504610">
    <property type="component" value="Chromosome 4"/>
</dbReference>
<keyword evidence="2 4" id="KW-0863">Zinc-finger</keyword>
<reference evidence="7" key="1">
    <citation type="journal article" date="2019" name="Database">
        <title>The radish genome database (RadishGD): an integrated information resource for radish genomics.</title>
        <authorList>
            <person name="Yu H.J."/>
            <person name="Baek S."/>
            <person name="Lee Y.J."/>
            <person name="Cho A."/>
            <person name="Mun J.H."/>
        </authorList>
    </citation>
    <scope>NUCLEOTIDE SEQUENCE [LARGE SCALE GENOMIC DNA]</scope>
    <source>
        <strain evidence="7">cv. WK10039</strain>
    </source>
</reference>
<dbReference type="AlphaFoldDB" id="A0A9W3DJB7"/>
<dbReference type="GO" id="GO:0008270">
    <property type="term" value="F:zinc ion binding"/>
    <property type="evidence" value="ECO:0007669"/>
    <property type="project" value="UniProtKB-KW"/>
</dbReference>
<organism evidence="7 8">
    <name type="scientific">Raphanus sativus</name>
    <name type="common">Radish</name>
    <name type="synonym">Raphanus raphanistrum var. sativus</name>
    <dbReference type="NCBI Taxonomy" id="3726"/>
    <lineage>
        <taxon>Eukaryota</taxon>
        <taxon>Viridiplantae</taxon>
        <taxon>Streptophyta</taxon>
        <taxon>Embryophyta</taxon>
        <taxon>Tracheophyta</taxon>
        <taxon>Spermatophyta</taxon>
        <taxon>Magnoliopsida</taxon>
        <taxon>eudicotyledons</taxon>
        <taxon>Gunneridae</taxon>
        <taxon>Pentapetalae</taxon>
        <taxon>rosids</taxon>
        <taxon>malvids</taxon>
        <taxon>Brassicales</taxon>
        <taxon>Brassicaceae</taxon>
        <taxon>Brassiceae</taxon>
        <taxon>Raphanus</taxon>
    </lineage>
</organism>
<keyword evidence="3" id="KW-0862">Zinc</keyword>
<evidence type="ECO:0000259" key="6">
    <source>
        <dbReference type="PROSITE" id="PS50966"/>
    </source>
</evidence>
<dbReference type="PROSITE" id="PS50966">
    <property type="entry name" value="ZF_SWIM"/>
    <property type="match status" value="1"/>
</dbReference>
<protein>
    <submittedName>
        <fullName evidence="8">Uncharacterized protein LOC130511153</fullName>
    </submittedName>
</protein>
<accession>A0A9W3DJB7</accession>
<dbReference type="PANTHER" id="PTHR31973">
    <property type="entry name" value="POLYPROTEIN, PUTATIVE-RELATED"/>
    <property type="match status" value="1"/>
</dbReference>
<dbReference type="InterPro" id="IPR007527">
    <property type="entry name" value="Znf_SWIM"/>
</dbReference>
<gene>
    <name evidence="8" type="primary">LOC130511153</name>
</gene>
<keyword evidence="1" id="KW-0479">Metal-binding</keyword>
<evidence type="ECO:0000256" key="2">
    <source>
        <dbReference type="ARBA" id="ARBA00022771"/>
    </source>
</evidence>
<dbReference type="InterPro" id="IPR006564">
    <property type="entry name" value="Znf_PMZ"/>
</dbReference>
<dbReference type="Pfam" id="PF04434">
    <property type="entry name" value="SWIM"/>
    <property type="match status" value="1"/>
</dbReference>
<reference evidence="8" key="2">
    <citation type="submission" date="2025-08" db="UniProtKB">
        <authorList>
            <consortium name="RefSeq"/>
        </authorList>
    </citation>
    <scope>IDENTIFICATION</scope>
    <source>
        <tissue evidence="8">Leaf</tissue>
    </source>
</reference>
<feature type="region of interest" description="Disordered" evidence="5">
    <location>
        <begin position="268"/>
        <end position="297"/>
    </location>
</feature>
<name>A0A9W3DJB7_RAPSA</name>
<keyword evidence="7" id="KW-1185">Reference proteome</keyword>
<evidence type="ECO:0000256" key="5">
    <source>
        <dbReference type="SAM" id="MobiDB-lite"/>
    </source>
</evidence>
<evidence type="ECO:0000256" key="3">
    <source>
        <dbReference type="ARBA" id="ARBA00022833"/>
    </source>
</evidence>
<dbReference type="PANTHER" id="PTHR31973:SF187">
    <property type="entry name" value="MUTATOR TRANSPOSASE MUDRA PROTEIN"/>
    <property type="match status" value="1"/>
</dbReference>
<feature type="domain" description="SWIM-type" evidence="6">
    <location>
        <begin position="180"/>
        <end position="223"/>
    </location>
</feature>
<evidence type="ECO:0000313" key="7">
    <source>
        <dbReference type="Proteomes" id="UP000504610"/>
    </source>
</evidence>
<dbReference type="KEGG" id="rsz:130511153"/>
<dbReference type="RefSeq" id="XP_056864002.1">
    <property type="nucleotide sequence ID" value="XM_057008022.1"/>
</dbReference>
<evidence type="ECO:0000256" key="1">
    <source>
        <dbReference type="ARBA" id="ARBA00022723"/>
    </source>
</evidence>
<feature type="compositionally biased region" description="Basic residues" evidence="5">
    <location>
        <begin position="271"/>
        <end position="285"/>
    </location>
</feature>
<sequence>MAPIYLLCLIEHLKYVLLKISGILFHTMGAASYTYRETWTQNSRKGIKSKWLVKRLRYSRYPTLTDFTRRSNLPTKRCWDYLEKIDPRHWTRSHFEGERYNLMSSNIAESLNKALVHARDSPIMALFEFIRCMVSRWFVSRQRKISKISGEIPPAVHEWMENNLEDARAYAVMPLSAFEFEVTLKTNGFGSSVNLETRSCTCLEFQKVGIPCRHAIAAAMFRDLQHSEFVADAYLKKTWNETTKGVTLPVPDPKDIFIPPEVSELIMLPPKTKRPPGRPPTKRTRGAGEIPVSPNLL</sequence>
<dbReference type="GeneID" id="130511153"/>
<proteinExistence type="predicted"/>
<evidence type="ECO:0000313" key="8">
    <source>
        <dbReference type="RefSeq" id="XP_056864002.1"/>
    </source>
</evidence>